<dbReference type="WBParaSite" id="sdigi.contig8.g976.t1">
    <property type="protein sequence ID" value="sdigi.contig8.g976.t1"/>
    <property type="gene ID" value="sdigi.contig8.g976"/>
</dbReference>
<accession>A0A915Q2H7</accession>
<feature type="signal peptide" evidence="1">
    <location>
        <begin position="1"/>
        <end position="19"/>
    </location>
</feature>
<evidence type="ECO:0000313" key="3">
    <source>
        <dbReference type="WBParaSite" id="sdigi.contig8.g976.t1"/>
    </source>
</evidence>
<organism evidence="2 3">
    <name type="scientific">Setaria digitata</name>
    <dbReference type="NCBI Taxonomy" id="48799"/>
    <lineage>
        <taxon>Eukaryota</taxon>
        <taxon>Metazoa</taxon>
        <taxon>Ecdysozoa</taxon>
        <taxon>Nematoda</taxon>
        <taxon>Chromadorea</taxon>
        <taxon>Rhabditida</taxon>
        <taxon>Spirurina</taxon>
        <taxon>Spiruromorpha</taxon>
        <taxon>Filarioidea</taxon>
        <taxon>Setariidae</taxon>
        <taxon>Setaria</taxon>
    </lineage>
</organism>
<evidence type="ECO:0000313" key="2">
    <source>
        <dbReference type="Proteomes" id="UP000887581"/>
    </source>
</evidence>
<evidence type="ECO:0000256" key="1">
    <source>
        <dbReference type="SAM" id="SignalP"/>
    </source>
</evidence>
<name>A0A915Q2H7_9BILA</name>
<proteinExistence type="predicted"/>
<protein>
    <submittedName>
        <fullName evidence="3">Uncharacterized protein</fullName>
    </submittedName>
</protein>
<feature type="chain" id="PRO_5037206648" evidence="1">
    <location>
        <begin position="20"/>
        <end position="371"/>
    </location>
</feature>
<dbReference type="Proteomes" id="UP000887581">
    <property type="component" value="Unplaced"/>
</dbReference>
<keyword evidence="2" id="KW-1185">Reference proteome</keyword>
<reference evidence="3" key="1">
    <citation type="submission" date="2022-11" db="UniProtKB">
        <authorList>
            <consortium name="WormBaseParasite"/>
        </authorList>
    </citation>
    <scope>IDENTIFICATION</scope>
</reference>
<keyword evidence="1" id="KW-0732">Signal</keyword>
<dbReference type="AlphaFoldDB" id="A0A915Q2H7"/>
<sequence>MLLQVAALAIIVLNVKVSGDCVDQLQQCAILTEEYERLILETRHSAFRTCFAKQIYELALFERCFERSVRAVRVSLSKKIVESDNFVHSAHRYLSALKNCFDSSQGRKQFPDFKSILIDEDAIYARTIYSIEYADHLWGLPQLISTYAYLENSVTLSCLIREKTGRVFGNGINRFIDSADLKLNNVSGSCFLEENEMQCYRLRLSNDRFYQELLIDRDRVIRSCIRSVRLQTQCHPTDASRLRACLCSAREEFENRVQVSILQCVRQSHADYVHRTGIQQLQHHHHQRQNKNFDKLVPATGTVWNNQCLCACPNHVNFANLTMLKHRVQKDVINDQQDTRRRQAIYADVQGKLMRITAVKCTEPGCTENDE</sequence>